<dbReference type="RefSeq" id="WP_010408140.1">
    <property type="nucleotide sequence ID" value="NZ_JAWXXV010000001.1"/>
</dbReference>
<name>A0ABU4PQK8_9SPHN</name>
<protein>
    <recommendedName>
        <fullName evidence="3">Lipoprotein</fullName>
    </recommendedName>
</protein>
<evidence type="ECO:0008006" key="3">
    <source>
        <dbReference type="Google" id="ProtNLM"/>
    </source>
</evidence>
<evidence type="ECO:0000313" key="1">
    <source>
        <dbReference type="EMBL" id="MDX5985422.1"/>
    </source>
</evidence>
<gene>
    <name evidence="1" type="ORF">SIL82_14280</name>
</gene>
<reference evidence="1 2" key="1">
    <citation type="submission" date="2023-11" db="EMBL/GenBank/DDBJ databases">
        <title>MicrobeMod: A computational toolkit for identifying prokaryotic methylation and restriction-modification with nanopore sequencing.</title>
        <authorList>
            <person name="Crits-Christoph A."/>
            <person name="Kang S.C."/>
            <person name="Lee H."/>
            <person name="Ostrov N."/>
        </authorList>
    </citation>
    <scope>NUCLEOTIDE SEQUENCE [LARGE SCALE GENOMIC DNA]</scope>
    <source>
        <strain evidence="1 2">ATCC 14820</strain>
    </source>
</reference>
<dbReference type="EMBL" id="JAWXXV010000001">
    <property type="protein sequence ID" value="MDX5985422.1"/>
    <property type="molecule type" value="Genomic_DNA"/>
</dbReference>
<dbReference type="Proteomes" id="UP001279660">
    <property type="component" value="Unassembled WGS sequence"/>
</dbReference>
<sequence>MARSAPCLAFLLLAGCGAQSSKPPPPRVMFAGLPVSGSVADARRAGFTDCVAPDWGSLRCRRHGVMIEGTGPYEAAVDLDGNDGSGGFDQVTVWHDRDQYAVYKITDILEKQGWRSCNTGSGDRGDQIIYTHTGMPVRVSMDLSYWGKRRLRVIPAWNKKERQC</sequence>
<comment type="caution">
    <text evidence="1">The sequence shown here is derived from an EMBL/GenBank/DDBJ whole genome shotgun (WGS) entry which is preliminary data.</text>
</comment>
<accession>A0ABU4PQK8</accession>
<evidence type="ECO:0000313" key="2">
    <source>
        <dbReference type="Proteomes" id="UP001279660"/>
    </source>
</evidence>
<organism evidence="1 2">
    <name type="scientific">Sphingomonas echinoides</name>
    <dbReference type="NCBI Taxonomy" id="59803"/>
    <lineage>
        <taxon>Bacteria</taxon>
        <taxon>Pseudomonadati</taxon>
        <taxon>Pseudomonadota</taxon>
        <taxon>Alphaproteobacteria</taxon>
        <taxon>Sphingomonadales</taxon>
        <taxon>Sphingomonadaceae</taxon>
        <taxon>Sphingomonas</taxon>
    </lineage>
</organism>
<proteinExistence type="predicted"/>
<keyword evidence="2" id="KW-1185">Reference proteome</keyword>
<dbReference type="PROSITE" id="PS51257">
    <property type="entry name" value="PROKAR_LIPOPROTEIN"/>
    <property type="match status" value="1"/>
</dbReference>